<keyword evidence="2" id="KW-0378">Hydrolase</keyword>
<comment type="similarity">
    <text evidence="1">Belongs to the 'GDXG' lipolytic enzyme family.</text>
</comment>
<proteinExistence type="inferred from homology"/>
<dbReference type="PANTHER" id="PTHR23025">
    <property type="entry name" value="TRIACYLGLYCEROL LIPASE"/>
    <property type="match status" value="1"/>
</dbReference>
<dbReference type="AlphaFoldDB" id="A0A1X6P4Z4"/>
<dbReference type="GO" id="GO:0004771">
    <property type="term" value="F:sterol ester esterase activity"/>
    <property type="evidence" value="ECO:0007669"/>
    <property type="project" value="TreeGrafter"/>
</dbReference>
<organism evidence="4 5">
    <name type="scientific">Porphyra umbilicalis</name>
    <name type="common">Purple laver</name>
    <name type="synonym">Red alga</name>
    <dbReference type="NCBI Taxonomy" id="2786"/>
    <lineage>
        <taxon>Eukaryota</taxon>
        <taxon>Rhodophyta</taxon>
        <taxon>Bangiophyceae</taxon>
        <taxon>Bangiales</taxon>
        <taxon>Bangiaceae</taxon>
        <taxon>Porphyra</taxon>
    </lineage>
</organism>
<dbReference type="InterPro" id="IPR029058">
    <property type="entry name" value="AB_hydrolase_fold"/>
</dbReference>
<name>A0A1X6P4Z4_PORUM</name>
<evidence type="ECO:0000313" key="5">
    <source>
        <dbReference type="Proteomes" id="UP000218209"/>
    </source>
</evidence>
<keyword evidence="5" id="KW-1185">Reference proteome</keyword>
<evidence type="ECO:0000256" key="1">
    <source>
        <dbReference type="ARBA" id="ARBA00010515"/>
    </source>
</evidence>
<dbReference type="Gene3D" id="3.40.50.1820">
    <property type="entry name" value="alpha/beta hydrolase"/>
    <property type="match status" value="1"/>
</dbReference>
<dbReference type="PROSITE" id="PS01173">
    <property type="entry name" value="LIPASE_GDXG_HIS"/>
    <property type="match status" value="1"/>
</dbReference>
<dbReference type="PANTHER" id="PTHR23025:SF3">
    <property type="entry name" value="HORMONE-SENSITIVE LIPASE"/>
    <property type="match status" value="1"/>
</dbReference>
<dbReference type="Proteomes" id="UP000218209">
    <property type="component" value="Unassembled WGS sequence"/>
</dbReference>
<dbReference type="SUPFAM" id="SSF53474">
    <property type="entry name" value="alpha/beta-Hydrolases"/>
    <property type="match status" value="1"/>
</dbReference>
<dbReference type="InterPro" id="IPR002168">
    <property type="entry name" value="Lipase_GDXG_HIS_AS"/>
</dbReference>
<gene>
    <name evidence="4" type="ORF">BU14_0216s0008</name>
</gene>
<accession>A0A1X6P4Z4</accession>
<dbReference type="GO" id="GO:0005829">
    <property type="term" value="C:cytosol"/>
    <property type="evidence" value="ECO:0007669"/>
    <property type="project" value="TreeGrafter"/>
</dbReference>
<evidence type="ECO:0000256" key="2">
    <source>
        <dbReference type="ARBA" id="ARBA00022801"/>
    </source>
</evidence>
<feature type="domain" description="Alpha/beta hydrolase fold-3" evidence="3">
    <location>
        <begin position="14"/>
        <end position="226"/>
    </location>
</feature>
<dbReference type="Pfam" id="PF07859">
    <property type="entry name" value="Abhydrolase_3"/>
    <property type="match status" value="1"/>
</dbReference>
<dbReference type="InterPro" id="IPR013094">
    <property type="entry name" value="AB_hydrolase_3"/>
</dbReference>
<dbReference type="EMBL" id="KV918886">
    <property type="protein sequence ID" value="OSX75917.1"/>
    <property type="molecule type" value="Genomic_DNA"/>
</dbReference>
<dbReference type="OrthoDB" id="1588at2759"/>
<sequence length="281" mass="29868">MLGRGVAAPAPALVLHVHGGGFISQSSLSHAVYLREWAAMLPDAVILSVDYSLAPEAQYPVALLEVVHAYGWALENGAAIGTTAASVVVVGDSAGGNLAVAMCLKAQELGMRPPDGLCLAYPSLNLTNAWSPSRLLSFFDVLLPLSVLELCLQSYIPAEADPRNPLISPLLMSDEQLAALPPLTCVVGSIDPLFDDAVTLATRLRRIGRAADVRLEIYESMPHGFLHMIQLIPEARHGMRVLARAMAAYLKIPFKPDASGGTRPQSPDDARARASAIVFDA</sequence>
<dbReference type="GO" id="GO:0004806">
    <property type="term" value="F:triacylglycerol lipase activity"/>
    <property type="evidence" value="ECO:0007669"/>
    <property type="project" value="TreeGrafter"/>
</dbReference>
<evidence type="ECO:0000313" key="4">
    <source>
        <dbReference type="EMBL" id="OSX75917.1"/>
    </source>
</evidence>
<dbReference type="GO" id="GO:0019433">
    <property type="term" value="P:triglyceride catabolic process"/>
    <property type="evidence" value="ECO:0007669"/>
    <property type="project" value="TreeGrafter"/>
</dbReference>
<evidence type="ECO:0000259" key="3">
    <source>
        <dbReference type="Pfam" id="PF07859"/>
    </source>
</evidence>
<protein>
    <recommendedName>
        <fullName evidence="3">Alpha/beta hydrolase fold-3 domain-containing protein</fullName>
    </recommendedName>
</protein>
<reference evidence="4 5" key="1">
    <citation type="submission" date="2017-03" db="EMBL/GenBank/DDBJ databases">
        <title>WGS assembly of Porphyra umbilicalis.</title>
        <authorList>
            <person name="Brawley S.H."/>
            <person name="Blouin N.A."/>
            <person name="Ficko-Blean E."/>
            <person name="Wheeler G.L."/>
            <person name="Lohr M."/>
            <person name="Goodson H.V."/>
            <person name="Jenkins J.W."/>
            <person name="Blaby-Haas C.E."/>
            <person name="Helliwell K.E."/>
            <person name="Chan C."/>
            <person name="Marriage T."/>
            <person name="Bhattacharya D."/>
            <person name="Klein A.S."/>
            <person name="Badis Y."/>
            <person name="Brodie J."/>
            <person name="Cao Y."/>
            <person name="Collen J."/>
            <person name="Dittami S.M."/>
            <person name="Gachon C.M."/>
            <person name="Green B.R."/>
            <person name="Karpowicz S."/>
            <person name="Kim J.W."/>
            <person name="Kudahl U."/>
            <person name="Lin S."/>
            <person name="Michel G."/>
            <person name="Mittag M."/>
            <person name="Olson B.J."/>
            <person name="Pangilinan J."/>
            <person name="Peng Y."/>
            <person name="Qiu H."/>
            <person name="Shu S."/>
            <person name="Singer J.T."/>
            <person name="Smith A.G."/>
            <person name="Sprecher B.N."/>
            <person name="Wagner V."/>
            <person name="Wang W."/>
            <person name="Wang Z.-Y."/>
            <person name="Yan J."/>
            <person name="Yarish C."/>
            <person name="Zoeuner-Riek S."/>
            <person name="Zhuang Y."/>
            <person name="Zou Y."/>
            <person name="Lindquist E.A."/>
            <person name="Grimwood J."/>
            <person name="Barry K."/>
            <person name="Rokhsar D.S."/>
            <person name="Schmutz J."/>
            <person name="Stiller J.W."/>
            <person name="Grossman A.R."/>
            <person name="Prochnik S.E."/>
        </authorList>
    </citation>
    <scope>NUCLEOTIDE SEQUENCE [LARGE SCALE GENOMIC DNA]</scope>
    <source>
        <strain evidence="4">4086291</strain>
    </source>
</reference>